<organism evidence="1 2">
    <name type="scientific">Sphaerodactylus townsendi</name>
    <dbReference type="NCBI Taxonomy" id="933632"/>
    <lineage>
        <taxon>Eukaryota</taxon>
        <taxon>Metazoa</taxon>
        <taxon>Chordata</taxon>
        <taxon>Craniata</taxon>
        <taxon>Vertebrata</taxon>
        <taxon>Euteleostomi</taxon>
        <taxon>Lepidosauria</taxon>
        <taxon>Squamata</taxon>
        <taxon>Bifurcata</taxon>
        <taxon>Gekkota</taxon>
        <taxon>Sphaerodactylidae</taxon>
        <taxon>Sphaerodactylus</taxon>
    </lineage>
</organism>
<gene>
    <name evidence="1" type="ORF">K3G42_020019</name>
</gene>
<proteinExistence type="predicted"/>
<comment type="caution">
    <text evidence="1">The sequence shown here is derived from an EMBL/GenBank/DDBJ whole genome shotgun (WGS) entry which is preliminary data.</text>
</comment>
<accession>A0ACB8FA78</accession>
<name>A0ACB8FA78_9SAUR</name>
<evidence type="ECO:0000313" key="1">
    <source>
        <dbReference type="EMBL" id="KAH8002058.1"/>
    </source>
</evidence>
<evidence type="ECO:0000313" key="2">
    <source>
        <dbReference type="Proteomes" id="UP000827872"/>
    </source>
</evidence>
<sequence>MPPLVKANALHRRIEVRVTADPLPGLGRERRSGGRTPAAESHAHLEKEEPRVSPRAGRDPPRLKSRLSAGLQPPCRQQRAPESPSGLSRLDPA</sequence>
<keyword evidence="2" id="KW-1185">Reference proteome</keyword>
<protein>
    <submittedName>
        <fullName evidence="1">Uncharacterized protein</fullName>
    </submittedName>
</protein>
<dbReference type="Proteomes" id="UP000827872">
    <property type="component" value="Linkage Group LG08"/>
</dbReference>
<dbReference type="EMBL" id="CM037621">
    <property type="protein sequence ID" value="KAH8002058.1"/>
    <property type="molecule type" value="Genomic_DNA"/>
</dbReference>
<reference evidence="1" key="1">
    <citation type="submission" date="2021-08" db="EMBL/GenBank/DDBJ databases">
        <title>The first chromosome-level gecko genome reveals the dynamic sex chromosomes of Neotropical dwarf geckos (Sphaerodactylidae: Sphaerodactylus).</title>
        <authorList>
            <person name="Pinto B.J."/>
            <person name="Keating S.E."/>
            <person name="Gamble T."/>
        </authorList>
    </citation>
    <scope>NUCLEOTIDE SEQUENCE</scope>
    <source>
        <strain evidence="1">TG3544</strain>
    </source>
</reference>